<evidence type="ECO:0000313" key="6">
    <source>
        <dbReference type="EMBL" id="RLJ63564.1"/>
    </source>
</evidence>
<dbReference type="GO" id="GO:0003700">
    <property type="term" value="F:DNA-binding transcription factor activity"/>
    <property type="evidence" value="ECO:0007669"/>
    <property type="project" value="TreeGrafter"/>
</dbReference>
<feature type="domain" description="HTH crp-type" evidence="5">
    <location>
        <begin position="153"/>
        <end position="227"/>
    </location>
</feature>
<dbReference type="Pfam" id="PF00027">
    <property type="entry name" value="cNMP_binding"/>
    <property type="match status" value="1"/>
</dbReference>
<dbReference type="InterPro" id="IPR018490">
    <property type="entry name" value="cNMP-bd_dom_sf"/>
</dbReference>
<dbReference type="OrthoDB" id="9777588at2"/>
<dbReference type="Pfam" id="PF13545">
    <property type="entry name" value="HTH_Crp_2"/>
    <property type="match status" value="1"/>
</dbReference>
<dbReference type="SMART" id="SM00100">
    <property type="entry name" value="cNMP"/>
    <property type="match status" value="1"/>
</dbReference>
<dbReference type="PROSITE" id="PS51063">
    <property type="entry name" value="HTH_CRP_2"/>
    <property type="match status" value="1"/>
</dbReference>
<keyword evidence="1" id="KW-0805">Transcription regulation</keyword>
<dbReference type="InterPro" id="IPR012318">
    <property type="entry name" value="HTH_CRP"/>
</dbReference>
<evidence type="ECO:0000313" key="7">
    <source>
        <dbReference type="Proteomes" id="UP000268908"/>
    </source>
</evidence>
<protein>
    <submittedName>
        <fullName evidence="6">CRP-like cAMP-binding protein</fullName>
    </submittedName>
</protein>
<keyword evidence="2" id="KW-0238">DNA-binding</keyword>
<dbReference type="RefSeq" id="WP_121242381.1">
    <property type="nucleotide sequence ID" value="NZ_BHVV01000003.1"/>
</dbReference>
<dbReference type="SUPFAM" id="SSF46785">
    <property type="entry name" value="Winged helix' DNA-binding domain"/>
    <property type="match status" value="1"/>
</dbReference>
<dbReference type="SUPFAM" id="SSF51206">
    <property type="entry name" value="cAMP-binding domain-like"/>
    <property type="match status" value="1"/>
</dbReference>
<dbReference type="InterPro" id="IPR014710">
    <property type="entry name" value="RmlC-like_jellyroll"/>
</dbReference>
<dbReference type="CDD" id="cd00038">
    <property type="entry name" value="CAP_ED"/>
    <property type="match status" value="1"/>
</dbReference>
<accession>A0A497XAI6</accession>
<gene>
    <name evidence="6" type="ORF">DFR35_2192</name>
</gene>
<feature type="domain" description="Cyclic nucleotide-binding" evidence="4">
    <location>
        <begin position="19"/>
        <end position="139"/>
    </location>
</feature>
<evidence type="ECO:0000256" key="1">
    <source>
        <dbReference type="ARBA" id="ARBA00023015"/>
    </source>
</evidence>
<comment type="caution">
    <text evidence="6">The sequence shown here is derived from an EMBL/GenBank/DDBJ whole genome shotgun (WGS) entry which is preliminary data.</text>
</comment>
<evidence type="ECO:0000256" key="3">
    <source>
        <dbReference type="ARBA" id="ARBA00023163"/>
    </source>
</evidence>
<organism evidence="6 7">
    <name type="scientific">Sulfurisoma sediminicola</name>
    <dbReference type="NCBI Taxonomy" id="1381557"/>
    <lineage>
        <taxon>Bacteria</taxon>
        <taxon>Pseudomonadati</taxon>
        <taxon>Pseudomonadota</taxon>
        <taxon>Betaproteobacteria</taxon>
        <taxon>Nitrosomonadales</taxon>
        <taxon>Sterolibacteriaceae</taxon>
        <taxon>Sulfurisoma</taxon>
    </lineage>
</organism>
<keyword evidence="7" id="KW-1185">Reference proteome</keyword>
<proteinExistence type="predicted"/>
<dbReference type="GO" id="GO:0003677">
    <property type="term" value="F:DNA binding"/>
    <property type="evidence" value="ECO:0007669"/>
    <property type="project" value="UniProtKB-KW"/>
</dbReference>
<dbReference type="Proteomes" id="UP000268908">
    <property type="component" value="Unassembled WGS sequence"/>
</dbReference>
<dbReference type="SMART" id="SM00419">
    <property type="entry name" value="HTH_CRP"/>
    <property type="match status" value="1"/>
</dbReference>
<dbReference type="InterPro" id="IPR000595">
    <property type="entry name" value="cNMP-bd_dom"/>
</dbReference>
<sequence length="234" mass="26069">MQTKQDKLDIPALLSRLPLFQELTPDQVAPIAAGTREKRLGKGEMLFQKGDMPKGFFIIVYGQVKLAFPSASGNEKVVEILGPRQSFGEAVMFMDRPYPIFAEALMDTLLLHVSMQAVFELLGSDPTFARRMLAGMAARLHSLINDVESYSLRSSAQRVIGYLLQHCPHGADAECDGELEISLPTSKQIIASRLNLTPETLSRIFHELSEAGLITVQGKIIKAHDMRRLREYDL</sequence>
<dbReference type="InterPro" id="IPR036388">
    <property type="entry name" value="WH-like_DNA-bd_sf"/>
</dbReference>
<evidence type="ECO:0000256" key="2">
    <source>
        <dbReference type="ARBA" id="ARBA00023125"/>
    </source>
</evidence>
<dbReference type="PANTHER" id="PTHR24567:SF74">
    <property type="entry name" value="HTH-TYPE TRANSCRIPTIONAL REGULATOR ARCR"/>
    <property type="match status" value="1"/>
</dbReference>
<dbReference type="PANTHER" id="PTHR24567">
    <property type="entry name" value="CRP FAMILY TRANSCRIPTIONAL REGULATORY PROTEIN"/>
    <property type="match status" value="1"/>
</dbReference>
<dbReference type="EMBL" id="RCCI01000006">
    <property type="protein sequence ID" value="RLJ63564.1"/>
    <property type="molecule type" value="Genomic_DNA"/>
</dbReference>
<dbReference type="PROSITE" id="PS50042">
    <property type="entry name" value="CNMP_BINDING_3"/>
    <property type="match status" value="1"/>
</dbReference>
<keyword evidence="3" id="KW-0804">Transcription</keyword>
<reference evidence="6 7" key="1">
    <citation type="submission" date="2018-10" db="EMBL/GenBank/DDBJ databases">
        <title>Genomic Encyclopedia of Type Strains, Phase IV (KMG-IV): sequencing the most valuable type-strain genomes for metagenomic binning, comparative biology and taxonomic classification.</title>
        <authorList>
            <person name="Goeker M."/>
        </authorList>
    </citation>
    <scope>NUCLEOTIDE SEQUENCE [LARGE SCALE GENOMIC DNA]</scope>
    <source>
        <strain evidence="6 7">DSM 26916</strain>
    </source>
</reference>
<dbReference type="Gene3D" id="1.10.10.10">
    <property type="entry name" value="Winged helix-like DNA-binding domain superfamily/Winged helix DNA-binding domain"/>
    <property type="match status" value="1"/>
</dbReference>
<dbReference type="GO" id="GO:0005829">
    <property type="term" value="C:cytosol"/>
    <property type="evidence" value="ECO:0007669"/>
    <property type="project" value="TreeGrafter"/>
</dbReference>
<dbReference type="Gene3D" id="2.60.120.10">
    <property type="entry name" value="Jelly Rolls"/>
    <property type="match status" value="1"/>
</dbReference>
<name>A0A497XAI6_9PROT</name>
<evidence type="ECO:0000259" key="5">
    <source>
        <dbReference type="PROSITE" id="PS51063"/>
    </source>
</evidence>
<evidence type="ECO:0000259" key="4">
    <source>
        <dbReference type="PROSITE" id="PS50042"/>
    </source>
</evidence>
<dbReference type="AlphaFoldDB" id="A0A497XAI6"/>
<dbReference type="InterPro" id="IPR036390">
    <property type="entry name" value="WH_DNA-bd_sf"/>
</dbReference>
<dbReference type="InterPro" id="IPR050397">
    <property type="entry name" value="Env_Response_Regulators"/>
</dbReference>